<evidence type="ECO:0000313" key="13">
    <source>
        <dbReference type="EMBL" id="RTI04802.1"/>
    </source>
</evidence>
<dbReference type="EMBL" id="PEMG01000449">
    <property type="protein sequence ID" value="RTI04802.1"/>
    <property type="molecule type" value="Genomic_DNA"/>
</dbReference>
<feature type="transmembrane region" description="Helical" evidence="5">
    <location>
        <begin position="102"/>
        <end position="120"/>
    </location>
</feature>
<evidence type="ECO:0000256" key="2">
    <source>
        <dbReference type="ARBA" id="ARBA00022692"/>
    </source>
</evidence>
<keyword evidence="2 5" id="KW-0812">Transmembrane</keyword>
<dbReference type="Proteomes" id="UP000288347">
    <property type="component" value="Unassembled WGS sequence"/>
</dbReference>
<dbReference type="EMBL" id="PELP01000044">
    <property type="protein sequence ID" value="RTH07185.1"/>
    <property type="molecule type" value="Genomic_DNA"/>
</dbReference>
<dbReference type="Proteomes" id="UP000286712">
    <property type="component" value="Unassembled WGS sequence"/>
</dbReference>
<evidence type="ECO:0000313" key="21">
    <source>
        <dbReference type="Proteomes" id="UP000287173"/>
    </source>
</evidence>
<evidence type="ECO:0000313" key="15">
    <source>
        <dbReference type="EMBL" id="RTI53737.1"/>
    </source>
</evidence>
<evidence type="ECO:0000313" key="16">
    <source>
        <dbReference type="Proteomes" id="UP000053099"/>
    </source>
</evidence>
<evidence type="ECO:0000313" key="9">
    <source>
        <dbReference type="EMBL" id="RTH21010.1"/>
    </source>
</evidence>
<dbReference type="EMBL" id="PEMJ01000129">
    <property type="protein sequence ID" value="RTI15626.1"/>
    <property type="molecule type" value="Genomic_DNA"/>
</dbReference>
<evidence type="ECO:0000313" key="12">
    <source>
        <dbReference type="EMBL" id="RTH98199.1"/>
    </source>
</evidence>
<evidence type="ECO:0000313" key="23">
    <source>
        <dbReference type="Proteomes" id="UP000287467"/>
    </source>
</evidence>
<evidence type="ECO:0000313" key="25">
    <source>
        <dbReference type="Proteomes" id="UP000288347"/>
    </source>
</evidence>
<dbReference type="EMBL" id="LJJR01000023">
    <property type="protein sequence ID" value="KPD29149.1"/>
    <property type="molecule type" value="Genomic_DNA"/>
</dbReference>
<dbReference type="Proteomes" id="UP000287439">
    <property type="component" value="Unassembled WGS sequence"/>
</dbReference>
<dbReference type="Proteomes" id="UP000287155">
    <property type="component" value="Unassembled WGS sequence"/>
</dbReference>
<evidence type="ECO:0000313" key="10">
    <source>
        <dbReference type="EMBL" id="RTH28347.1"/>
    </source>
</evidence>
<dbReference type="EMBL" id="PELZ01000173">
    <property type="protein sequence ID" value="RTH37421.1"/>
    <property type="molecule type" value="Genomic_DNA"/>
</dbReference>
<gene>
    <name evidence="6" type="ORF">AN926_08390</name>
    <name evidence="15" type="ORF">CSW14_08065</name>
    <name evidence="14" type="ORF">CSW27_05410</name>
    <name evidence="12" type="ORF">CSW29_10335</name>
    <name evidence="13" type="ORF">CSW30_12710</name>
    <name evidence="11" type="ORF">CSW37_06205</name>
    <name evidence="10" type="ORF">CSW40_01205</name>
    <name evidence="9" type="ORF">CSW41_01155</name>
    <name evidence="7" type="ORF">CSW45_13195</name>
    <name evidence="8" type="ORF">CSW47_02205</name>
</gene>
<evidence type="ECO:0000313" key="6">
    <source>
        <dbReference type="EMBL" id="KPD29149.1"/>
    </source>
</evidence>
<dbReference type="Proteomes" id="UP000286910">
    <property type="component" value="Unassembled WGS sequence"/>
</dbReference>
<dbReference type="Proteomes" id="UP000286734">
    <property type="component" value="Unassembled WGS sequence"/>
</dbReference>
<dbReference type="Pfam" id="PF09685">
    <property type="entry name" value="MamF_MmsF"/>
    <property type="match status" value="1"/>
</dbReference>
<evidence type="ECO:0000256" key="1">
    <source>
        <dbReference type="ARBA" id="ARBA00004141"/>
    </source>
</evidence>
<evidence type="ECO:0000313" key="14">
    <source>
        <dbReference type="EMBL" id="RTI15626.1"/>
    </source>
</evidence>
<evidence type="ECO:0000313" key="18">
    <source>
        <dbReference type="Proteomes" id="UP000286734"/>
    </source>
</evidence>
<evidence type="ECO:0000313" key="17">
    <source>
        <dbReference type="Proteomes" id="UP000286712"/>
    </source>
</evidence>
<evidence type="ECO:0000313" key="8">
    <source>
        <dbReference type="EMBL" id="RTH07185.1"/>
    </source>
</evidence>
<name>A0A0N0IQB7_THESC</name>
<dbReference type="Proteomes" id="UP000288051">
    <property type="component" value="Unassembled WGS sequence"/>
</dbReference>
<reference evidence="17 18" key="2">
    <citation type="journal article" date="2019" name="Extremophiles">
        <title>Biogeography of thermophiles and predominance of Thermus scotoductus in domestic water heaters.</title>
        <authorList>
            <person name="Wilpiszeski R.L."/>
            <person name="Zhang Z."/>
            <person name="House C.H."/>
        </authorList>
    </citation>
    <scope>NUCLEOTIDE SEQUENCE [LARGE SCALE GENOMIC DNA]</scope>
    <source>
        <strain evidence="14 20">14_S14</strain>
        <strain evidence="12 25">16_S16</strain>
        <strain evidence="13 21">17_S17</strain>
        <strain evidence="15 23">1_S1</strain>
        <strain evidence="11 24">24_S24</strain>
        <strain evidence="10 17">27_S27</strain>
        <strain evidence="9 22">28_S28</strain>
        <strain evidence="7 19">32_S32</strain>
        <strain evidence="8 18">34_S34</strain>
    </source>
</reference>
<dbReference type="Proteomes" id="UP000287467">
    <property type="component" value="Unassembled WGS sequence"/>
</dbReference>
<evidence type="ECO:0000256" key="4">
    <source>
        <dbReference type="ARBA" id="ARBA00023136"/>
    </source>
</evidence>
<dbReference type="EMBL" id="PEMW01000255">
    <property type="protein sequence ID" value="RTI53737.1"/>
    <property type="molecule type" value="Genomic_DNA"/>
</dbReference>
<dbReference type="Proteomes" id="UP000053099">
    <property type="component" value="Unassembled WGS sequence"/>
</dbReference>
<dbReference type="RefSeq" id="WP_015717946.1">
    <property type="nucleotide sequence ID" value="NZ_DAHVNI010000022.1"/>
</dbReference>
<dbReference type="Proteomes" id="UP000287173">
    <property type="component" value="Unassembled WGS sequence"/>
</dbReference>
<feature type="transmembrane region" description="Helical" evidence="5">
    <location>
        <begin position="63"/>
        <end position="96"/>
    </location>
</feature>
<reference evidence="6 16" key="1">
    <citation type="submission" date="2015-09" db="EMBL/GenBank/DDBJ databases">
        <title>Draft genome sequence of Thermus scotoductus strain K1 isolated from a geothermal spring in Nagorno-Karabakh, Armenia.</title>
        <authorList>
            <person name="Saghatelyan A."/>
            <person name="Poghosyan L."/>
            <person name="Panosyan H."/>
            <person name="Birkeland N.-K."/>
        </authorList>
    </citation>
    <scope>NUCLEOTIDE SEQUENCE [LARGE SCALE GENOMIC DNA]</scope>
    <source>
        <strain evidence="6 16">K1</strain>
    </source>
</reference>
<dbReference type="InterPro" id="IPR019109">
    <property type="entry name" value="MamF_MmsF"/>
</dbReference>
<proteinExistence type="predicted"/>
<dbReference type="EMBL" id="PELW01000022">
    <property type="protein sequence ID" value="RTH28347.1"/>
    <property type="molecule type" value="Genomic_DNA"/>
</dbReference>
<evidence type="ECO:0000313" key="11">
    <source>
        <dbReference type="EMBL" id="RTH37421.1"/>
    </source>
</evidence>
<evidence type="ECO:0000313" key="7">
    <source>
        <dbReference type="EMBL" id="RTH00569.1"/>
    </source>
</evidence>
<evidence type="ECO:0000313" key="22">
    <source>
        <dbReference type="Proteomes" id="UP000287439"/>
    </source>
</evidence>
<evidence type="ECO:0000313" key="20">
    <source>
        <dbReference type="Proteomes" id="UP000287155"/>
    </source>
</evidence>
<comment type="subcellular location">
    <subcellularLocation>
        <location evidence="1">Membrane</location>
        <topology evidence="1">Multi-pass membrane protein</topology>
    </subcellularLocation>
</comment>
<dbReference type="EMBL" id="PELR01000389">
    <property type="protein sequence ID" value="RTH00569.1"/>
    <property type="molecule type" value="Genomic_DNA"/>
</dbReference>
<evidence type="ECO:0000256" key="3">
    <source>
        <dbReference type="ARBA" id="ARBA00022989"/>
    </source>
</evidence>
<dbReference type="EMBL" id="PELV01000023">
    <property type="protein sequence ID" value="RTH21010.1"/>
    <property type="molecule type" value="Genomic_DNA"/>
</dbReference>
<evidence type="ECO:0000313" key="24">
    <source>
        <dbReference type="Proteomes" id="UP000288051"/>
    </source>
</evidence>
<keyword evidence="4 5" id="KW-0472">Membrane</keyword>
<comment type="caution">
    <text evidence="6">The sequence shown here is derived from an EMBL/GenBank/DDBJ whole genome shotgun (WGS) entry which is preliminary data.</text>
</comment>
<dbReference type="AlphaFoldDB" id="A0A0N0IQB7"/>
<dbReference type="GeneID" id="93866779"/>
<protein>
    <submittedName>
        <fullName evidence="7">DUF4870 domain-containing protein</fullName>
    </submittedName>
</protein>
<organism evidence="6 16">
    <name type="scientific">Thermus scotoductus</name>
    <dbReference type="NCBI Taxonomy" id="37636"/>
    <lineage>
        <taxon>Bacteria</taxon>
        <taxon>Thermotogati</taxon>
        <taxon>Deinococcota</taxon>
        <taxon>Deinococci</taxon>
        <taxon>Thermales</taxon>
        <taxon>Thermaceae</taxon>
        <taxon>Thermus</taxon>
    </lineage>
</organism>
<evidence type="ECO:0000256" key="5">
    <source>
        <dbReference type="SAM" id="Phobius"/>
    </source>
</evidence>
<accession>A0A0N0IQB7</accession>
<dbReference type="PATRIC" id="fig|37636.3.peg.859"/>
<sequence>MEQPTPLTDADRTWAAVVHLAPLVGYFILIGQILLPLAILLWGPKSAFVQAHAKESLNGQISYTLYGLALLLLAMTVVGLVIAVPLAFALVVLVLWNMIQGALAAGRGGTYAYVLILRLVP</sequence>
<dbReference type="EMBL" id="PEMH01000361">
    <property type="protein sequence ID" value="RTH98199.1"/>
    <property type="molecule type" value="Genomic_DNA"/>
</dbReference>
<keyword evidence="3 5" id="KW-1133">Transmembrane helix</keyword>
<feature type="transmembrane region" description="Helical" evidence="5">
    <location>
        <begin position="20"/>
        <end position="42"/>
    </location>
</feature>
<evidence type="ECO:0000313" key="19">
    <source>
        <dbReference type="Proteomes" id="UP000286910"/>
    </source>
</evidence>